<evidence type="ECO:0000259" key="6">
    <source>
        <dbReference type="Pfam" id="PF04932"/>
    </source>
</evidence>
<feature type="transmembrane region" description="Helical" evidence="5">
    <location>
        <begin position="336"/>
        <end position="358"/>
    </location>
</feature>
<reference evidence="7 8" key="1">
    <citation type="journal article" date="2010" name="Stand. Genomic Sci.">
        <title>Complete genome sequence of Desulfarculus baarsii type strain (2st14).</title>
        <authorList>
            <person name="Sun H."/>
            <person name="Spring S."/>
            <person name="Lapidus A."/>
            <person name="Davenport K."/>
            <person name="Del Rio T.G."/>
            <person name="Tice H."/>
            <person name="Nolan M."/>
            <person name="Copeland A."/>
            <person name="Cheng J.F."/>
            <person name="Lucas S."/>
            <person name="Tapia R."/>
            <person name="Goodwin L."/>
            <person name="Pitluck S."/>
            <person name="Ivanova N."/>
            <person name="Pagani I."/>
            <person name="Mavromatis K."/>
            <person name="Ovchinnikova G."/>
            <person name="Pati A."/>
            <person name="Chen A."/>
            <person name="Palaniappan K."/>
            <person name="Hauser L."/>
            <person name="Chang Y.J."/>
            <person name="Jeffries C.D."/>
            <person name="Detter J.C."/>
            <person name="Han C."/>
            <person name="Rohde M."/>
            <person name="Brambilla E."/>
            <person name="Goker M."/>
            <person name="Woyke T."/>
            <person name="Bristow J."/>
            <person name="Eisen J.A."/>
            <person name="Markowitz V."/>
            <person name="Hugenholtz P."/>
            <person name="Kyrpides N.C."/>
            <person name="Klenk H.P."/>
            <person name="Land M."/>
        </authorList>
    </citation>
    <scope>NUCLEOTIDE SEQUENCE [LARGE SCALE GENOMIC DNA]</scope>
    <source>
        <strain evidence="8">ATCC 33931 / DSM 2075 / LMG 7858 / VKM B-1802 / 2st14</strain>
    </source>
</reference>
<dbReference type="Proteomes" id="UP000009047">
    <property type="component" value="Chromosome"/>
</dbReference>
<feature type="transmembrane region" description="Helical" evidence="5">
    <location>
        <begin position="43"/>
        <end position="61"/>
    </location>
</feature>
<dbReference type="HOGENOM" id="CLU_650071_0_0_7"/>
<proteinExistence type="predicted"/>
<feature type="transmembrane region" description="Helical" evidence="5">
    <location>
        <begin position="167"/>
        <end position="188"/>
    </location>
</feature>
<dbReference type="InterPro" id="IPR051533">
    <property type="entry name" value="WaaL-like"/>
</dbReference>
<evidence type="ECO:0000256" key="3">
    <source>
        <dbReference type="ARBA" id="ARBA00022989"/>
    </source>
</evidence>
<name>E1QIC9_DESB2</name>
<evidence type="ECO:0000256" key="5">
    <source>
        <dbReference type="SAM" id="Phobius"/>
    </source>
</evidence>
<feature type="transmembrane region" description="Helical" evidence="5">
    <location>
        <begin position="239"/>
        <end position="256"/>
    </location>
</feature>
<feature type="transmembrane region" description="Helical" evidence="5">
    <location>
        <begin position="370"/>
        <end position="387"/>
    </location>
</feature>
<keyword evidence="8" id="KW-1185">Reference proteome</keyword>
<feature type="transmembrane region" description="Helical" evidence="5">
    <location>
        <begin position="20"/>
        <end position="37"/>
    </location>
</feature>
<feature type="transmembrane region" description="Helical" evidence="5">
    <location>
        <begin position="127"/>
        <end position="147"/>
    </location>
</feature>
<feature type="domain" description="O-antigen ligase-related" evidence="6">
    <location>
        <begin position="200"/>
        <end position="349"/>
    </location>
</feature>
<feature type="transmembrane region" description="Helical" evidence="5">
    <location>
        <begin position="73"/>
        <end position="98"/>
    </location>
</feature>
<gene>
    <name evidence="7" type="ordered locus">Deba_2081</name>
</gene>
<keyword evidence="4 5" id="KW-0472">Membrane</keyword>
<dbReference type="Pfam" id="PF04932">
    <property type="entry name" value="Wzy_C"/>
    <property type="match status" value="1"/>
</dbReference>
<dbReference type="EMBL" id="CP002085">
    <property type="protein sequence ID" value="ADK85446.1"/>
    <property type="molecule type" value="Genomic_DNA"/>
</dbReference>
<dbReference type="PANTHER" id="PTHR37422">
    <property type="entry name" value="TEICHURONIC ACID BIOSYNTHESIS PROTEIN TUAE"/>
    <property type="match status" value="1"/>
</dbReference>
<feature type="transmembrane region" description="Helical" evidence="5">
    <location>
        <begin position="195"/>
        <end position="211"/>
    </location>
</feature>
<evidence type="ECO:0000313" key="8">
    <source>
        <dbReference type="Proteomes" id="UP000009047"/>
    </source>
</evidence>
<organism evidence="7 8">
    <name type="scientific">Desulfarculus baarsii (strain ATCC 33931 / DSM 2075 / LMG 7858 / VKM B-1802 / 2st14)</name>
    <dbReference type="NCBI Taxonomy" id="644282"/>
    <lineage>
        <taxon>Bacteria</taxon>
        <taxon>Pseudomonadati</taxon>
        <taxon>Thermodesulfobacteriota</taxon>
        <taxon>Desulfarculia</taxon>
        <taxon>Desulfarculales</taxon>
        <taxon>Desulfarculaceae</taxon>
        <taxon>Desulfarculus</taxon>
    </lineage>
</organism>
<dbReference type="KEGG" id="dbr:Deba_2081"/>
<comment type="subcellular location">
    <subcellularLocation>
        <location evidence="1">Membrane</location>
        <topology evidence="1">Multi-pass membrane protein</topology>
    </subcellularLocation>
</comment>
<dbReference type="STRING" id="644282.Deba_2081"/>
<sequence length="422" mass="46235">MAMNISSPIFSDRERLSETLFRLCRVSLLTLIIILPMEAITAAREVAMAGFAFLLAASYAARGDWTFRKSALFLPLAFYAFCAVFSLVSAVDFGYSLSEVRSEIIKPLIIFYAALHFVHDEGLLRQALAAVVAGAAIMTFMGVALFFVDGGSLLHHDLRAGSLHNGYGTFSTYLVTIWPYLLISPLVFTERRQRRLIAAVAVCAVLAAYLSYSRACWLSMLVELVLMVIVFSRQRLRIAAVGLLVLALLAASLLLLPGSRHGEDWRALDRIVSDPEEVGGTAGDLVTVWRHTIAQIARRPLEGVGLGRNSFSKAFPEFRDSNQPLLWHAHNMFLDAAVQMGLQGLLALLWLLGLAFWSCWPKAPPAAGRVGDLFKAATAVMIAGFALRNMSDDFFADDSALMVYLLIGLAMGAIEAGRRAKQ</sequence>
<accession>E1QIC9</accession>
<feature type="transmembrane region" description="Helical" evidence="5">
    <location>
        <begin position="399"/>
        <end position="417"/>
    </location>
</feature>
<evidence type="ECO:0000256" key="2">
    <source>
        <dbReference type="ARBA" id="ARBA00022692"/>
    </source>
</evidence>
<evidence type="ECO:0000256" key="1">
    <source>
        <dbReference type="ARBA" id="ARBA00004141"/>
    </source>
</evidence>
<dbReference type="AlphaFoldDB" id="E1QIC9"/>
<dbReference type="eggNOG" id="COG3307">
    <property type="taxonomic scope" value="Bacteria"/>
</dbReference>
<evidence type="ECO:0000313" key="7">
    <source>
        <dbReference type="EMBL" id="ADK85446.1"/>
    </source>
</evidence>
<keyword evidence="3 5" id="KW-1133">Transmembrane helix</keyword>
<protein>
    <submittedName>
        <fullName evidence="7">O-antigen polymerase</fullName>
    </submittedName>
</protein>
<evidence type="ECO:0000256" key="4">
    <source>
        <dbReference type="ARBA" id="ARBA00023136"/>
    </source>
</evidence>
<dbReference type="PANTHER" id="PTHR37422:SF13">
    <property type="entry name" value="LIPOPOLYSACCHARIDE BIOSYNTHESIS PROTEIN PA4999-RELATED"/>
    <property type="match status" value="1"/>
</dbReference>
<dbReference type="GO" id="GO:0016020">
    <property type="term" value="C:membrane"/>
    <property type="evidence" value="ECO:0007669"/>
    <property type="project" value="UniProtKB-SubCell"/>
</dbReference>
<dbReference type="InterPro" id="IPR007016">
    <property type="entry name" value="O-antigen_ligase-rel_domated"/>
</dbReference>
<keyword evidence="2 5" id="KW-0812">Transmembrane</keyword>